<evidence type="ECO:0000313" key="2">
    <source>
        <dbReference type="Proteomes" id="UP000054560"/>
    </source>
</evidence>
<dbReference type="Proteomes" id="UP000054560">
    <property type="component" value="Unassembled WGS sequence"/>
</dbReference>
<dbReference type="RefSeq" id="XP_014149732.1">
    <property type="nucleotide sequence ID" value="XM_014294257.1"/>
</dbReference>
<feature type="non-terminal residue" evidence="1">
    <location>
        <position position="53"/>
    </location>
</feature>
<name>A0A0L0FGD4_9EUKA</name>
<protein>
    <submittedName>
        <fullName evidence="1">Uncharacterized protein</fullName>
    </submittedName>
</protein>
<accession>A0A0L0FGD4</accession>
<keyword evidence="2" id="KW-1185">Reference proteome</keyword>
<gene>
    <name evidence="1" type="ORF">SARC_11652</name>
</gene>
<sequence>MSSLSAALRKALELTAKMFMQIQHTRCWMNSPLADINGFLHNRVLDVPFTSLW</sequence>
<organism evidence="1 2">
    <name type="scientific">Sphaeroforma arctica JP610</name>
    <dbReference type="NCBI Taxonomy" id="667725"/>
    <lineage>
        <taxon>Eukaryota</taxon>
        <taxon>Ichthyosporea</taxon>
        <taxon>Ichthyophonida</taxon>
        <taxon>Sphaeroforma</taxon>
    </lineage>
</organism>
<evidence type="ECO:0000313" key="1">
    <source>
        <dbReference type="EMBL" id="KNC75830.1"/>
    </source>
</evidence>
<dbReference type="EMBL" id="KQ243404">
    <property type="protein sequence ID" value="KNC75830.1"/>
    <property type="molecule type" value="Genomic_DNA"/>
</dbReference>
<dbReference type="AlphaFoldDB" id="A0A0L0FGD4"/>
<proteinExistence type="predicted"/>
<dbReference type="GeneID" id="25912156"/>
<reference evidence="1 2" key="1">
    <citation type="submission" date="2011-02" db="EMBL/GenBank/DDBJ databases">
        <title>The Genome Sequence of Sphaeroforma arctica JP610.</title>
        <authorList>
            <consortium name="The Broad Institute Genome Sequencing Platform"/>
            <person name="Russ C."/>
            <person name="Cuomo C."/>
            <person name="Young S.K."/>
            <person name="Zeng Q."/>
            <person name="Gargeya S."/>
            <person name="Alvarado L."/>
            <person name="Berlin A."/>
            <person name="Chapman S.B."/>
            <person name="Chen Z."/>
            <person name="Freedman E."/>
            <person name="Gellesch M."/>
            <person name="Goldberg J."/>
            <person name="Griggs A."/>
            <person name="Gujja S."/>
            <person name="Heilman E."/>
            <person name="Heiman D."/>
            <person name="Howarth C."/>
            <person name="Mehta T."/>
            <person name="Neiman D."/>
            <person name="Pearson M."/>
            <person name="Roberts A."/>
            <person name="Saif S."/>
            <person name="Shea T."/>
            <person name="Shenoy N."/>
            <person name="Sisk P."/>
            <person name="Stolte C."/>
            <person name="Sykes S."/>
            <person name="White J."/>
            <person name="Yandava C."/>
            <person name="Burger G."/>
            <person name="Gray M.W."/>
            <person name="Holland P.W.H."/>
            <person name="King N."/>
            <person name="Lang F.B.F."/>
            <person name="Roger A.J."/>
            <person name="Ruiz-Trillo I."/>
            <person name="Haas B."/>
            <person name="Nusbaum C."/>
            <person name="Birren B."/>
        </authorList>
    </citation>
    <scope>NUCLEOTIDE SEQUENCE [LARGE SCALE GENOMIC DNA]</scope>
    <source>
        <strain evidence="1 2">JP610</strain>
    </source>
</reference>